<evidence type="ECO:0000256" key="2">
    <source>
        <dbReference type="SAM" id="MobiDB-lite"/>
    </source>
</evidence>
<feature type="compositionally biased region" description="Low complexity" evidence="2">
    <location>
        <begin position="516"/>
        <end position="535"/>
    </location>
</feature>
<feature type="compositionally biased region" description="Polar residues" evidence="2">
    <location>
        <begin position="363"/>
        <end position="374"/>
    </location>
</feature>
<dbReference type="SMART" id="SM00034">
    <property type="entry name" value="CLECT"/>
    <property type="match status" value="1"/>
</dbReference>
<dbReference type="EMBL" id="CALNXI010000204">
    <property type="protein sequence ID" value="CAH3022057.1"/>
    <property type="molecule type" value="Genomic_DNA"/>
</dbReference>
<dbReference type="PANTHER" id="PTHR30383:SF5">
    <property type="entry name" value="SGNH HYDROLASE-TYPE ESTERASE DOMAIN-CONTAINING PROTEIN"/>
    <property type="match status" value="1"/>
</dbReference>
<feature type="compositionally biased region" description="Acidic residues" evidence="2">
    <location>
        <begin position="60"/>
        <end position="75"/>
    </location>
</feature>
<feature type="compositionally biased region" description="Polar residues" evidence="2">
    <location>
        <begin position="397"/>
        <end position="410"/>
    </location>
</feature>
<feature type="region of interest" description="Disordered" evidence="2">
    <location>
        <begin position="828"/>
        <end position="855"/>
    </location>
</feature>
<feature type="compositionally biased region" description="Basic and acidic residues" evidence="2">
    <location>
        <begin position="675"/>
        <end position="698"/>
    </location>
</feature>
<feature type="compositionally biased region" description="Basic and acidic residues" evidence="2">
    <location>
        <begin position="76"/>
        <end position="89"/>
    </location>
</feature>
<feature type="compositionally biased region" description="Basic residues" evidence="2">
    <location>
        <begin position="1044"/>
        <end position="1066"/>
    </location>
</feature>
<protein>
    <recommendedName>
        <fullName evidence="4">C-type lectin domain-containing protein</fullName>
    </recommendedName>
</protein>
<name>A0ABN8M0T1_9CNID</name>
<dbReference type="Pfam" id="PF00059">
    <property type="entry name" value="Lectin_C"/>
    <property type="match status" value="1"/>
</dbReference>
<feature type="compositionally biased region" description="Polar residues" evidence="2">
    <location>
        <begin position="1434"/>
        <end position="1447"/>
    </location>
</feature>
<dbReference type="Gene3D" id="3.10.100.10">
    <property type="entry name" value="Mannose-Binding Protein A, subunit A"/>
    <property type="match status" value="1"/>
</dbReference>
<reference evidence="5 6" key="1">
    <citation type="submission" date="2022-05" db="EMBL/GenBank/DDBJ databases">
        <authorList>
            <consortium name="Genoscope - CEA"/>
            <person name="William W."/>
        </authorList>
    </citation>
    <scope>NUCLEOTIDE SEQUENCE [LARGE SCALE GENOMIC DNA]</scope>
</reference>
<feature type="signal peptide" evidence="3">
    <location>
        <begin position="1"/>
        <end position="23"/>
    </location>
</feature>
<feature type="compositionally biased region" description="Basic and acidic residues" evidence="2">
    <location>
        <begin position="1419"/>
        <end position="1433"/>
    </location>
</feature>
<dbReference type="InterPro" id="IPR016186">
    <property type="entry name" value="C-type_lectin-like/link_sf"/>
</dbReference>
<dbReference type="InterPro" id="IPR016187">
    <property type="entry name" value="CTDL_fold"/>
</dbReference>
<comment type="caution">
    <text evidence="5">The sequence shown here is derived from an EMBL/GenBank/DDBJ whole genome shotgun (WGS) entry which is preliminary data.</text>
</comment>
<gene>
    <name evidence="5" type="ORF">PEVE_00013952</name>
</gene>
<dbReference type="InterPro" id="IPR013830">
    <property type="entry name" value="SGNH_hydro"/>
</dbReference>
<feature type="chain" id="PRO_5046689137" description="C-type lectin domain-containing protein" evidence="3">
    <location>
        <begin position="24"/>
        <end position="1905"/>
    </location>
</feature>
<organism evidence="5 6">
    <name type="scientific">Porites evermanni</name>
    <dbReference type="NCBI Taxonomy" id="104178"/>
    <lineage>
        <taxon>Eukaryota</taxon>
        <taxon>Metazoa</taxon>
        <taxon>Cnidaria</taxon>
        <taxon>Anthozoa</taxon>
        <taxon>Hexacorallia</taxon>
        <taxon>Scleractinia</taxon>
        <taxon>Fungiina</taxon>
        <taxon>Poritidae</taxon>
        <taxon>Porites</taxon>
    </lineage>
</organism>
<dbReference type="Proteomes" id="UP001159427">
    <property type="component" value="Unassembled WGS sequence"/>
</dbReference>
<feature type="domain" description="C-type lectin" evidence="4">
    <location>
        <begin position="1572"/>
        <end position="1677"/>
    </location>
</feature>
<keyword evidence="6" id="KW-1185">Reference proteome</keyword>
<evidence type="ECO:0000256" key="1">
    <source>
        <dbReference type="SAM" id="Coils"/>
    </source>
</evidence>
<feature type="region of interest" description="Disordered" evidence="2">
    <location>
        <begin position="1128"/>
        <end position="1153"/>
    </location>
</feature>
<evidence type="ECO:0000313" key="5">
    <source>
        <dbReference type="EMBL" id="CAH3022057.1"/>
    </source>
</evidence>
<accession>A0ABN8M0T1</accession>
<dbReference type="InterPro" id="IPR051532">
    <property type="entry name" value="Ester_Hydrolysis_Enzymes"/>
</dbReference>
<dbReference type="InterPro" id="IPR036514">
    <property type="entry name" value="SGNH_hydro_sf"/>
</dbReference>
<proteinExistence type="predicted"/>
<dbReference type="SUPFAM" id="SSF56436">
    <property type="entry name" value="C-type lectin-like"/>
    <property type="match status" value="1"/>
</dbReference>
<feature type="region of interest" description="Disordered" evidence="2">
    <location>
        <begin position="60"/>
        <end position="120"/>
    </location>
</feature>
<feature type="region of interest" description="Disordered" evidence="2">
    <location>
        <begin position="516"/>
        <end position="577"/>
    </location>
</feature>
<keyword evidence="1" id="KW-0175">Coiled coil</keyword>
<dbReference type="Pfam" id="PF13472">
    <property type="entry name" value="Lipase_GDSL_2"/>
    <property type="match status" value="1"/>
</dbReference>
<dbReference type="InterPro" id="IPR001304">
    <property type="entry name" value="C-type_lectin-like"/>
</dbReference>
<feature type="region of interest" description="Disordered" evidence="2">
    <location>
        <begin position="675"/>
        <end position="716"/>
    </location>
</feature>
<feature type="compositionally biased region" description="Basic and acidic residues" evidence="2">
    <location>
        <begin position="536"/>
        <end position="549"/>
    </location>
</feature>
<dbReference type="PROSITE" id="PS50041">
    <property type="entry name" value="C_TYPE_LECTIN_2"/>
    <property type="match status" value="1"/>
</dbReference>
<keyword evidence="3" id="KW-0732">Signal</keyword>
<feature type="region of interest" description="Disordered" evidence="2">
    <location>
        <begin position="1044"/>
        <end position="1067"/>
    </location>
</feature>
<feature type="coiled-coil region" evidence="1">
    <location>
        <begin position="1258"/>
        <end position="1288"/>
    </location>
</feature>
<dbReference type="PANTHER" id="PTHR30383">
    <property type="entry name" value="THIOESTERASE 1/PROTEASE 1/LYSOPHOSPHOLIPASE L1"/>
    <property type="match status" value="1"/>
</dbReference>
<feature type="compositionally biased region" description="Polar residues" evidence="2">
    <location>
        <begin position="421"/>
        <end position="438"/>
    </location>
</feature>
<dbReference type="Gene3D" id="3.40.50.1110">
    <property type="entry name" value="SGNH hydrolase"/>
    <property type="match status" value="1"/>
</dbReference>
<evidence type="ECO:0000256" key="3">
    <source>
        <dbReference type="SAM" id="SignalP"/>
    </source>
</evidence>
<dbReference type="SUPFAM" id="SSF52266">
    <property type="entry name" value="SGNH hydrolase"/>
    <property type="match status" value="1"/>
</dbReference>
<feature type="region of interest" description="Disordered" evidence="2">
    <location>
        <begin position="363"/>
        <end position="444"/>
    </location>
</feature>
<evidence type="ECO:0000313" key="6">
    <source>
        <dbReference type="Proteomes" id="UP001159427"/>
    </source>
</evidence>
<feature type="region of interest" description="Disordered" evidence="2">
    <location>
        <begin position="1356"/>
        <end position="1447"/>
    </location>
</feature>
<dbReference type="CDD" id="cd00229">
    <property type="entry name" value="SGNH_hydrolase"/>
    <property type="match status" value="1"/>
</dbReference>
<sequence length="1905" mass="214737">MASVSVKLLFLVSALLLLEGASAQEFYEDEPTLEQYSPLLGENFITYPMLEEYGVPTVEEFPEEDPDDEDEDDEKEQASLEAEHKDKKNGVTYADNKHAQKIPSTSNFKSDARKKRQLPLQDDPVEIAREKLQRAVKAAQALSGIEKELGLEPSTIENKTAKLETELQSEEKNFKKLADEAQDPAKRAKFNKFEKDADEDVKKAENILKLIVKLEAAKYLAKERAQEDLEKAEKRKMASMPQAVLGQPLSYPPQVAGYLGGIQQPVYQPAMQSYTASYQPQMFQGTSPNMASAPNSLLSPAGLTVPSKTAPVYQPTYADNAEIQKVNSIQQTEATASVLPAQTSSQQTFGSVAPVSTKVASYSSEEGNANNKNLEVNDLPSPSAPNGPLAIQPPNTPSTQYSVHAPSSNDVKVPQPHTKPQKTNEGVASEMVPSSVSQAPEPAKPALPVRPVAPVQPVAPPTHTVASLFGQSNGLMSQSAPLTASYNPSISAPNTGPMSRYFYSYSNSPGLFAPPSFYQPFPQTPPQAAASPTTPKKLDDKLGPSDAKPEVAPISAPYNGRLQTPLAPSSSSFEPSRPVAYAGQQELPGAYPTAPFYPWNTQAFPSSNPQDNWNTPSYFPASAPYQAPVNPLLAEAYRKLHDTERASLAMSKIEEAIGLSPSSVRHIIDDVESQAKQEEAQYEDDMSKEKADINKEKGLLQSDNATEPEEAKKKIAEDEAKLRDDIQKENGAKLEVDKIKKIEKILTIIEAAKYSAMQRAKNKMKKLRIRDDGTENEEIRKRDLEDLEKDIRRRRRNEINIWLKGSRNHIDTSHFLRNHIGRLRLKKQEEENSRWNSENKNFSEHSQDGNLGKSAVDDVTSEGKLRKLRFFKTLVSNKRLDSGNKFAVEKKTDISEKPEQSANTFIMAKLLQKMDKIFKIQEDILKFLKAEHEIHDLQKKPEAKRWRRSLHHSKHHKNSTKEISVLSGGSNPLFQLTVPTVELLTGFEVNNTLFRSMAHDVWLFRRSLIACLFLSIFIGLYYFKGWTKAGQIKQNIIMNVKKKSSRTHVHPRRKRTKLKKTHKNQVSKKALIERNQHTDAYRRRIQVLDGYFVHRQNIEEPSLSEGNFQRSKEWLQSALSLNELHHEESNTEMHFQKAGRPSSSETYDENSEEGQNIVNAASIAQRSNESQAIASIKSLNYQREKVSNGVFQNFPSTSSAFGSKQSYRYKFISSLIKPQLAGILADLKYLDARRHRVNPVDLKALNSDFRSHELTTEKEIKENKVGEYLNERENANDMQKERQNTTKKSEPQYHANDMFILGAPNRSTYLHDLFLANPMPINHSSGSEFEHVHNQTSKKVGAPPHVHRFKETATENHSGSFNKGFDRFPGPGFQEPVYSGEGWKSNRNGSKSDTRVGTPPIDETVRKLKPTSRGTLQSLKDKSMSHTAEKSNEDGSSIINLSGEMSSSSTQRIRPLSYFRPTAGQAFPKVTTVSSYRRTTISHEESGSNTDFESWTVSSGEGSVYSGSGEDEAFLNKYYNHYKPEPTLRPLSSTRKTLTGILGLTDKETEAKCEKLGKTDYKKECPNGWLQFEQFCYLFVPHPVRKWDEFPPKCNEENALLAMPKTDKQLGFLQDKILSSKYKMKYFYIGLKKRDGAWRWIDDMPYTRDVNVTDELGKKNCSALSKDSEMHMVTCDEPKAGYVCELRTGVKAMPILALGDSLTSGFHSEDKNHTPYAKTLEYLLNKDVHRCYTLTTVARDRIEASEMSALLQNHLQNSSSRYAWVIILAGTNDILHNSGHSSKKAWDTAVHNIINLHIMSHRFGAKSVAVTIPEMDCEESDKPPCLHARLERQYINEKIRHYARTNEFTILCDLATKLPRYSLKNEERNQFWEEDLHMKPAGYERMAEIIYRDLLVHIDDEESLK</sequence>
<evidence type="ECO:0000259" key="4">
    <source>
        <dbReference type="PROSITE" id="PS50041"/>
    </source>
</evidence>